<dbReference type="Proteomes" id="UP000035489">
    <property type="component" value="Unassembled WGS sequence"/>
</dbReference>
<evidence type="ECO:0000313" key="1">
    <source>
        <dbReference type="EMBL" id="KLK89721.1"/>
    </source>
</evidence>
<sequence>MTRRVFLSNVEIVSDLNCGISILVSFIGVDDPTDPLVCCPLSLAEQQHVEWQSAAVEQSMRPELLGG</sequence>
<gene>
    <name evidence="1" type="ORF">AA309_29845</name>
</gene>
<organism evidence="1 2">
    <name type="scientific">Microvirga vignae</name>
    <dbReference type="NCBI Taxonomy" id="1225564"/>
    <lineage>
        <taxon>Bacteria</taxon>
        <taxon>Pseudomonadati</taxon>
        <taxon>Pseudomonadota</taxon>
        <taxon>Alphaproteobacteria</taxon>
        <taxon>Hyphomicrobiales</taxon>
        <taxon>Methylobacteriaceae</taxon>
        <taxon>Microvirga</taxon>
    </lineage>
</organism>
<accession>A0A0H1R4I1</accession>
<evidence type="ECO:0000313" key="2">
    <source>
        <dbReference type="Proteomes" id="UP000035489"/>
    </source>
</evidence>
<comment type="caution">
    <text evidence="1">The sequence shown here is derived from an EMBL/GenBank/DDBJ whole genome shotgun (WGS) entry which is preliminary data.</text>
</comment>
<dbReference type="AlphaFoldDB" id="A0A0H1R4I1"/>
<proteinExistence type="predicted"/>
<name>A0A0H1R4I1_9HYPH</name>
<keyword evidence="2" id="KW-1185">Reference proteome</keyword>
<protein>
    <submittedName>
        <fullName evidence="1">Uncharacterized protein</fullName>
    </submittedName>
</protein>
<reference evidence="1 2" key="1">
    <citation type="submission" date="2015-05" db="EMBL/GenBank/DDBJ databases">
        <title>Draft genome sequence of Microvirga vignae strain BR3299, a novel nitrogen fixing bacteria isolated from Brazil semi-aired region.</title>
        <authorList>
            <person name="Zilli J.E."/>
            <person name="Passos S.R."/>
            <person name="Leite J."/>
            <person name="Baldani J.I."/>
            <person name="Xavier G.R."/>
            <person name="Rumjaneck N.G."/>
            <person name="Simoes-Araujo J.L."/>
        </authorList>
    </citation>
    <scope>NUCLEOTIDE SEQUENCE [LARGE SCALE GENOMIC DNA]</scope>
    <source>
        <strain evidence="1 2">BR3299</strain>
    </source>
</reference>
<dbReference type="EMBL" id="LCYG01000127">
    <property type="protein sequence ID" value="KLK89721.1"/>
    <property type="molecule type" value="Genomic_DNA"/>
</dbReference>
<dbReference type="STRING" id="1225564.AA309_29845"/>